<dbReference type="AlphaFoldDB" id="A0A0V0XJH1"/>
<dbReference type="Proteomes" id="UP000054815">
    <property type="component" value="Unassembled WGS sequence"/>
</dbReference>
<accession>A0A0V0XJH1</accession>
<comment type="caution">
    <text evidence="1">The sequence shown here is derived from an EMBL/GenBank/DDBJ whole genome shotgun (WGS) entry which is preliminary data.</text>
</comment>
<sequence>MQITIAIMVLYHQNKEWRREKNKNTDNTVQKSIDGTKQIKRKQDIWTMKKRKSENADDTKQIADDTKQIKDDTKQNFGIKTYGICGSPWVPIL</sequence>
<protein>
    <submittedName>
        <fullName evidence="1">Uncharacterized protein</fullName>
    </submittedName>
</protein>
<gene>
    <name evidence="1" type="ORF">T4E_9515</name>
</gene>
<evidence type="ECO:0000313" key="2">
    <source>
        <dbReference type="Proteomes" id="UP000054815"/>
    </source>
</evidence>
<reference evidence="1 2" key="1">
    <citation type="submission" date="2015-01" db="EMBL/GenBank/DDBJ databases">
        <title>Evolution of Trichinella species and genotypes.</title>
        <authorList>
            <person name="Korhonen P.K."/>
            <person name="Edoardo P."/>
            <person name="Giuseppe L.R."/>
            <person name="Gasser R.B."/>
        </authorList>
    </citation>
    <scope>NUCLEOTIDE SEQUENCE [LARGE SCALE GENOMIC DNA]</scope>
    <source>
        <strain evidence="1">ISS141</strain>
    </source>
</reference>
<dbReference type="EMBL" id="JYDU01000249">
    <property type="protein sequence ID" value="KRX88140.1"/>
    <property type="molecule type" value="Genomic_DNA"/>
</dbReference>
<proteinExistence type="predicted"/>
<name>A0A0V0XJH1_TRIPS</name>
<organism evidence="1 2">
    <name type="scientific">Trichinella pseudospiralis</name>
    <name type="common">Parasitic roundworm</name>
    <dbReference type="NCBI Taxonomy" id="6337"/>
    <lineage>
        <taxon>Eukaryota</taxon>
        <taxon>Metazoa</taxon>
        <taxon>Ecdysozoa</taxon>
        <taxon>Nematoda</taxon>
        <taxon>Enoplea</taxon>
        <taxon>Dorylaimia</taxon>
        <taxon>Trichinellida</taxon>
        <taxon>Trichinellidae</taxon>
        <taxon>Trichinella</taxon>
    </lineage>
</organism>
<evidence type="ECO:0000313" key="1">
    <source>
        <dbReference type="EMBL" id="KRX88140.1"/>
    </source>
</evidence>